<dbReference type="GO" id="GO:0015031">
    <property type="term" value="P:protein transport"/>
    <property type="evidence" value="ECO:0007669"/>
    <property type="project" value="UniProtKB-KW"/>
</dbReference>
<dbReference type="EMBL" id="GG666538">
    <property type="protein sequence ID" value="EEN57845.1"/>
    <property type="molecule type" value="Genomic_DNA"/>
</dbReference>
<feature type="region of interest" description="Disordered" evidence="3">
    <location>
        <begin position="88"/>
        <end position="132"/>
    </location>
</feature>
<keyword evidence="2" id="KW-0653">Protein transport</keyword>
<dbReference type="GO" id="GO:0035091">
    <property type="term" value="F:phosphatidylinositol binding"/>
    <property type="evidence" value="ECO:0007669"/>
    <property type="project" value="InterPro"/>
</dbReference>
<evidence type="ECO:0000256" key="2">
    <source>
        <dbReference type="ARBA" id="ARBA00022927"/>
    </source>
</evidence>
<keyword evidence="2" id="KW-0813">Transport</keyword>
<dbReference type="SUPFAM" id="SSF64268">
    <property type="entry name" value="PX domain"/>
    <property type="match status" value="1"/>
</dbReference>
<reference evidence="5" key="1">
    <citation type="journal article" date="2008" name="Nature">
        <title>The amphioxus genome and the evolution of the chordate karyotype.</title>
        <authorList>
            <consortium name="US DOE Joint Genome Institute (JGI-PGF)"/>
            <person name="Putnam N.H."/>
            <person name="Butts T."/>
            <person name="Ferrier D.E.K."/>
            <person name="Furlong R.F."/>
            <person name="Hellsten U."/>
            <person name="Kawashima T."/>
            <person name="Robinson-Rechavi M."/>
            <person name="Shoguchi E."/>
            <person name="Terry A."/>
            <person name="Yu J.-K."/>
            <person name="Benito-Gutierrez E.L."/>
            <person name="Dubchak I."/>
            <person name="Garcia-Fernandez J."/>
            <person name="Gibson-Brown J.J."/>
            <person name="Grigoriev I.V."/>
            <person name="Horton A.C."/>
            <person name="de Jong P.J."/>
            <person name="Jurka J."/>
            <person name="Kapitonov V.V."/>
            <person name="Kohara Y."/>
            <person name="Kuroki Y."/>
            <person name="Lindquist E."/>
            <person name="Lucas S."/>
            <person name="Osoegawa K."/>
            <person name="Pennacchio L.A."/>
            <person name="Salamov A.A."/>
            <person name="Satou Y."/>
            <person name="Sauka-Spengler T."/>
            <person name="Schmutz J."/>
            <person name="Shin-I T."/>
            <person name="Toyoda A."/>
            <person name="Bronner-Fraser M."/>
            <person name="Fujiyama A."/>
            <person name="Holland L.Z."/>
            <person name="Holland P.W.H."/>
            <person name="Satoh N."/>
            <person name="Rokhsar D.S."/>
        </authorList>
    </citation>
    <scope>NUCLEOTIDE SEQUENCE [LARGE SCALE GENOMIC DNA]</scope>
    <source>
        <strain evidence="5">S238N-H82</strain>
        <tissue evidence="5">Testes</tissue>
    </source>
</reference>
<dbReference type="InParanoid" id="C3YPR1"/>
<sequence>MRAKSTPTRGLFSRQTSYRTDLCGQVAGVGREEGGPGPAGVRWYQNQNRAVKDGEQGRAHRGQPVRTINESYRSAAFRMGGEYISGCLPKDNATEETNTNGTADVSDSPEADQDTPESSGLPEPTLPPKPFEPVFTVKVTDAAKDGEVVKYTLKTTKIKSDSEEYKVVRLYEDFEWLEHCLITQNNIGGIIVPPLPPKPSTTAQSAEARSKKQLGNDIKLVVGDEFEKDCRSLEKYLHLVVTHPILGQDESITKFLTVREAPTRAKLKKSIFSNLSKAVGEARKGGHKDVNEFFQKERDTVNEVSVQMKEAKENFMKIVYGEQRVAVGLSHLSTALHLGGQLQEGADVVVNKLFTQFSEGLEDAKQGLEVMAVNDENTLGFSLDLYSRYLEAEKEMLYRRTCKMMEFEAASKAVEKAKPQKREMAVAARDKAEKEFEDISKAAEKELKNFHHQRVLTFQDSLVRHADAKVKAARDTYALLTKCVTALKTLDTSFKPL</sequence>
<dbReference type="PANTHER" id="PTHR45850:SF2">
    <property type="entry name" value="SORTING NEXIN-5-LIKE"/>
    <property type="match status" value="1"/>
</dbReference>
<evidence type="ECO:0000259" key="4">
    <source>
        <dbReference type="PROSITE" id="PS50195"/>
    </source>
</evidence>
<evidence type="ECO:0000313" key="5">
    <source>
        <dbReference type="EMBL" id="EEN57845.1"/>
    </source>
</evidence>
<accession>C3YPR1</accession>
<dbReference type="InterPro" id="IPR027267">
    <property type="entry name" value="AH/BAR_dom_sf"/>
</dbReference>
<dbReference type="PROSITE" id="PS50195">
    <property type="entry name" value="PX"/>
    <property type="match status" value="1"/>
</dbReference>
<dbReference type="PANTHER" id="PTHR45850">
    <property type="entry name" value="SORTING NEXIN FAMILY MEMBER"/>
    <property type="match status" value="1"/>
</dbReference>
<feature type="domain" description="PX" evidence="4">
    <location>
        <begin position="129"/>
        <end position="263"/>
    </location>
</feature>
<dbReference type="Pfam" id="PF00787">
    <property type="entry name" value="PX"/>
    <property type="match status" value="1"/>
</dbReference>
<dbReference type="STRING" id="7739.C3YPR1"/>
<dbReference type="Pfam" id="PF09325">
    <property type="entry name" value="Vps5"/>
    <property type="match status" value="1"/>
</dbReference>
<dbReference type="AlphaFoldDB" id="C3YPR1"/>
<name>C3YPR1_BRAFL</name>
<protein>
    <recommendedName>
        <fullName evidence="4">PX domain-containing protein</fullName>
    </recommendedName>
</protein>
<dbReference type="InterPro" id="IPR015404">
    <property type="entry name" value="Vps5_C"/>
</dbReference>
<dbReference type="CDD" id="cd07630">
    <property type="entry name" value="BAR_SNX_like"/>
    <property type="match status" value="1"/>
</dbReference>
<proteinExistence type="inferred from homology"/>
<gene>
    <name evidence="5" type="ORF">BRAFLDRAFT_121151</name>
</gene>
<organism>
    <name type="scientific">Branchiostoma floridae</name>
    <name type="common">Florida lancelet</name>
    <name type="synonym">Amphioxus</name>
    <dbReference type="NCBI Taxonomy" id="7739"/>
    <lineage>
        <taxon>Eukaryota</taxon>
        <taxon>Metazoa</taxon>
        <taxon>Chordata</taxon>
        <taxon>Cephalochordata</taxon>
        <taxon>Leptocardii</taxon>
        <taxon>Amphioxiformes</taxon>
        <taxon>Branchiostomatidae</taxon>
        <taxon>Branchiostoma</taxon>
    </lineage>
</organism>
<evidence type="ECO:0000256" key="3">
    <source>
        <dbReference type="SAM" id="MobiDB-lite"/>
    </source>
</evidence>
<dbReference type="InterPro" id="IPR036871">
    <property type="entry name" value="PX_dom_sf"/>
</dbReference>
<dbReference type="InterPro" id="IPR001683">
    <property type="entry name" value="PX_dom"/>
</dbReference>
<dbReference type="Gene3D" id="1.20.1270.60">
    <property type="entry name" value="Arfaptin homology (AH) domain/BAR domain"/>
    <property type="match status" value="1"/>
</dbReference>
<evidence type="ECO:0000256" key="1">
    <source>
        <dbReference type="ARBA" id="ARBA00010883"/>
    </source>
</evidence>
<dbReference type="Gene3D" id="3.30.1520.10">
    <property type="entry name" value="Phox-like domain"/>
    <property type="match status" value="1"/>
</dbReference>
<dbReference type="eggNOG" id="KOG1660">
    <property type="taxonomic scope" value="Eukaryota"/>
</dbReference>
<comment type="similarity">
    <text evidence="1">Belongs to the sorting nexin family.</text>
</comment>
<dbReference type="SMART" id="SM00312">
    <property type="entry name" value="PX"/>
    <property type="match status" value="1"/>
</dbReference>